<reference evidence="1 2" key="1">
    <citation type="submission" date="2020-08" db="EMBL/GenBank/DDBJ databases">
        <title>Genome public.</title>
        <authorList>
            <person name="Liu C."/>
            <person name="Sun Q."/>
        </authorList>
    </citation>
    <scope>NUCLEOTIDE SEQUENCE [LARGE SCALE GENOMIC DNA]</scope>
    <source>
        <strain evidence="1 2">BX3</strain>
    </source>
</reference>
<proteinExistence type="predicted"/>
<name>A0ABR7MTM6_9FIRM</name>
<protein>
    <submittedName>
        <fullName evidence="1">Uncharacterized protein</fullName>
    </submittedName>
</protein>
<dbReference type="EMBL" id="JACRSW010000027">
    <property type="protein sequence ID" value="MBC8557163.1"/>
    <property type="molecule type" value="Genomic_DNA"/>
</dbReference>
<evidence type="ECO:0000313" key="1">
    <source>
        <dbReference type="EMBL" id="MBC8557163.1"/>
    </source>
</evidence>
<dbReference type="Proteomes" id="UP000637513">
    <property type="component" value="Unassembled WGS sequence"/>
</dbReference>
<comment type="caution">
    <text evidence="1">The sequence shown here is derived from an EMBL/GenBank/DDBJ whole genome shotgun (WGS) entry which is preliminary data.</text>
</comment>
<dbReference type="RefSeq" id="WP_249304136.1">
    <property type="nucleotide sequence ID" value="NZ_JACRSW010000027.1"/>
</dbReference>
<gene>
    <name evidence="1" type="ORF">H8700_05535</name>
</gene>
<keyword evidence="2" id="KW-1185">Reference proteome</keyword>
<organism evidence="1 2">
    <name type="scientific">Jutongia hominis</name>
    <dbReference type="NCBI Taxonomy" id="2763664"/>
    <lineage>
        <taxon>Bacteria</taxon>
        <taxon>Bacillati</taxon>
        <taxon>Bacillota</taxon>
        <taxon>Clostridia</taxon>
        <taxon>Lachnospirales</taxon>
        <taxon>Lachnospiraceae</taxon>
        <taxon>Jutongia</taxon>
    </lineage>
</organism>
<sequence>MDQREKRVYLIQQLLNEKKEYRTIPIPDDEEEQKKLLRSLTNIRQTHAVSQDFLTVQDSYLHRFILKKHFVWIR</sequence>
<accession>A0ABR7MTM6</accession>
<evidence type="ECO:0000313" key="2">
    <source>
        <dbReference type="Proteomes" id="UP000637513"/>
    </source>
</evidence>